<name>A0A5B6V3B5_9ROSI</name>
<dbReference type="PANTHER" id="PTHR35317:SF28">
    <property type="entry name" value="ZINC FINGER, CCHC-TYPE, RIBONUCLEASE H-LIKE DOMAIN, GAG-PRE-INTEGRASE DOMAIN PROTEIN-RELATED"/>
    <property type="match status" value="1"/>
</dbReference>
<comment type="caution">
    <text evidence="2">The sequence shown here is derived from an EMBL/GenBank/DDBJ whole genome shotgun (WGS) entry which is preliminary data.</text>
</comment>
<dbReference type="Proteomes" id="UP000325315">
    <property type="component" value="Unassembled WGS sequence"/>
</dbReference>
<protein>
    <submittedName>
        <fullName evidence="2">Polyprotein</fullName>
    </submittedName>
</protein>
<accession>A0A5B6V3B5</accession>
<evidence type="ECO:0000256" key="1">
    <source>
        <dbReference type="SAM" id="MobiDB-lite"/>
    </source>
</evidence>
<gene>
    <name evidence="2" type="ORF">EPI10_008012</name>
</gene>
<dbReference type="Pfam" id="PF14223">
    <property type="entry name" value="Retrotran_gag_2"/>
    <property type="match status" value="1"/>
</dbReference>
<keyword evidence="3" id="KW-1185">Reference proteome</keyword>
<dbReference type="PANTHER" id="PTHR35317">
    <property type="entry name" value="OS04G0629600 PROTEIN"/>
    <property type="match status" value="1"/>
</dbReference>
<evidence type="ECO:0000313" key="3">
    <source>
        <dbReference type="Proteomes" id="UP000325315"/>
    </source>
</evidence>
<feature type="region of interest" description="Disordered" evidence="1">
    <location>
        <begin position="199"/>
        <end position="219"/>
    </location>
</feature>
<dbReference type="EMBL" id="SMMG02000008">
    <property type="protein sequence ID" value="KAA3463679.1"/>
    <property type="molecule type" value="Genomic_DNA"/>
</dbReference>
<proteinExistence type="predicted"/>
<dbReference type="OrthoDB" id="1002301at2759"/>
<evidence type="ECO:0000313" key="2">
    <source>
        <dbReference type="EMBL" id="KAA3463679.1"/>
    </source>
</evidence>
<reference evidence="3" key="1">
    <citation type="journal article" date="2019" name="Plant Biotechnol. J.">
        <title>Genome sequencing of the Australian wild diploid species Gossypium australe highlights disease resistance and delayed gland morphogenesis.</title>
        <authorList>
            <person name="Cai Y."/>
            <person name="Cai X."/>
            <person name="Wang Q."/>
            <person name="Wang P."/>
            <person name="Zhang Y."/>
            <person name="Cai C."/>
            <person name="Xu Y."/>
            <person name="Wang K."/>
            <person name="Zhou Z."/>
            <person name="Wang C."/>
            <person name="Geng S."/>
            <person name="Li B."/>
            <person name="Dong Q."/>
            <person name="Hou Y."/>
            <person name="Wang H."/>
            <person name="Ai P."/>
            <person name="Liu Z."/>
            <person name="Yi F."/>
            <person name="Sun M."/>
            <person name="An G."/>
            <person name="Cheng J."/>
            <person name="Zhang Y."/>
            <person name="Shi Q."/>
            <person name="Xie Y."/>
            <person name="Shi X."/>
            <person name="Chang Y."/>
            <person name="Huang F."/>
            <person name="Chen Y."/>
            <person name="Hong S."/>
            <person name="Mi L."/>
            <person name="Sun Q."/>
            <person name="Zhang L."/>
            <person name="Zhou B."/>
            <person name="Peng R."/>
            <person name="Zhang X."/>
            <person name="Liu F."/>
        </authorList>
    </citation>
    <scope>NUCLEOTIDE SEQUENCE [LARGE SCALE GENOMIC DNA]</scope>
    <source>
        <strain evidence="3">cv. PA1801</strain>
    </source>
</reference>
<feature type="compositionally biased region" description="Polar residues" evidence="1">
    <location>
        <begin position="199"/>
        <end position="211"/>
    </location>
</feature>
<sequence>MKVLLVSQGCWNVVKKGYVNPENAAIEASLTSEEKRVLKEACKKDKRMLFFIFLGVDESTFEKFQMRRHQRKLREFCKNPFKERKRPTLQTLRAEFETLKIKVSESVDDYITQVKEVVNEMKMNGKTLDKSNGKKNLRSLTCKFNYMVVAIEESKDSSQISIGKLVDSLQAHEHNMKQNDDIGNLEHVLQSKLSFNESGASDNFGQGTSNHGGYHGQGQ</sequence>
<dbReference type="AlphaFoldDB" id="A0A5B6V3B5"/>
<organism evidence="2 3">
    <name type="scientific">Gossypium australe</name>
    <dbReference type="NCBI Taxonomy" id="47621"/>
    <lineage>
        <taxon>Eukaryota</taxon>
        <taxon>Viridiplantae</taxon>
        <taxon>Streptophyta</taxon>
        <taxon>Embryophyta</taxon>
        <taxon>Tracheophyta</taxon>
        <taxon>Spermatophyta</taxon>
        <taxon>Magnoliopsida</taxon>
        <taxon>eudicotyledons</taxon>
        <taxon>Gunneridae</taxon>
        <taxon>Pentapetalae</taxon>
        <taxon>rosids</taxon>
        <taxon>malvids</taxon>
        <taxon>Malvales</taxon>
        <taxon>Malvaceae</taxon>
        <taxon>Malvoideae</taxon>
        <taxon>Gossypium</taxon>
    </lineage>
</organism>